<protein>
    <recommendedName>
        <fullName evidence="1">Reverse transcriptase zinc-binding domain-containing protein</fullName>
    </recommendedName>
</protein>
<evidence type="ECO:0000313" key="2">
    <source>
        <dbReference type="EMBL" id="CDS10936.1"/>
    </source>
</evidence>
<feature type="domain" description="Reverse transcriptase zinc-binding" evidence="1">
    <location>
        <begin position="331"/>
        <end position="400"/>
    </location>
</feature>
<dbReference type="InterPro" id="IPR026960">
    <property type="entry name" value="RVT-Znf"/>
</dbReference>
<proteinExistence type="predicted"/>
<evidence type="ECO:0000259" key="1">
    <source>
        <dbReference type="Pfam" id="PF13966"/>
    </source>
</evidence>
<reference evidence="2" key="1">
    <citation type="journal article" date="2014" name="Genome Announc.">
        <title>De novo whole-genome sequence and genome annotation of Lichtheimia ramosa.</title>
        <authorList>
            <person name="Linde J."/>
            <person name="Schwartze V."/>
            <person name="Binder U."/>
            <person name="Lass-Florl C."/>
            <person name="Voigt K."/>
            <person name="Horn F."/>
        </authorList>
    </citation>
    <scope>NUCLEOTIDE SEQUENCE</scope>
    <source>
        <strain evidence="2">JMRC FSU:6197</strain>
    </source>
</reference>
<dbReference type="OrthoDB" id="2417874at2759"/>
<dbReference type="AlphaFoldDB" id="A0A077WTK8"/>
<gene>
    <name evidence="2" type="ORF">LRAMOSA11422</name>
</gene>
<organism evidence="2">
    <name type="scientific">Lichtheimia ramosa</name>
    <dbReference type="NCBI Taxonomy" id="688394"/>
    <lineage>
        <taxon>Eukaryota</taxon>
        <taxon>Fungi</taxon>
        <taxon>Fungi incertae sedis</taxon>
        <taxon>Mucoromycota</taxon>
        <taxon>Mucoromycotina</taxon>
        <taxon>Mucoromycetes</taxon>
        <taxon>Mucorales</taxon>
        <taxon>Lichtheimiaceae</taxon>
        <taxon>Lichtheimia</taxon>
    </lineage>
</organism>
<dbReference type="EMBL" id="LK023345">
    <property type="protein sequence ID" value="CDS10936.1"/>
    <property type="molecule type" value="Genomic_DNA"/>
</dbReference>
<dbReference type="Pfam" id="PF13966">
    <property type="entry name" value="zf-RVT"/>
    <property type="match status" value="1"/>
</dbReference>
<name>A0A077WTK8_9FUNG</name>
<accession>A0A077WTK8</accession>
<sequence>MDFLDDIKNKIARHANILKARHLSIRGSGLVANSLLLSRLWHVLRVNPAPEPWLQEVKSIVRKYVLPFWPAPAWTTTCLPRRYGGVGLIDIQDQSLALHFIYIQRLCAPRRVSDFLSPWIIKYYQQLTGHASLLPWFLFPSKFKSHLSKDPNMAHLSKLIARLPPLPLSSAWSSRWYLDLPLQDILPQNTDLPQLSSRYLLSDIVRWHLRRRCFIFYHHRQPPALSKVVQWLHDTRTDDAYATITLPNNIIIRLYRTHFMTPDIQPAAPPQSLMPSLSHWSLAITSSTTRPVLTLSLGQVRRSWHPNWQEMLNRPQPPQLIRPFSLCYPTFVWQQFWRLPLPSKSITAWWRILHDCVAYRVKLHRWQPSRYPSTECPICQTAPETLYHMIVDCPRKRPFWLDALSTYQLLGKFPTQASIWHALVQLRFTNGTTVPIPDLIRLGCILAVLWRHHWRCVIDEDFWSSEAALNTLLSDPLYSSFIPSETI</sequence>